<dbReference type="Pfam" id="PF04230">
    <property type="entry name" value="PS_pyruv_trans"/>
    <property type="match status" value="1"/>
</dbReference>
<evidence type="ECO:0000259" key="1">
    <source>
        <dbReference type="Pfam" id="PF04230"/>
    </source>
</evidence>
<gene>
    <name evidence="2" type="ORF">ENT78_09195</name>
</gene>
<dbReference type="EMBL" id="DSZZ01000430">
    <property type="protein sequence ID" value="HGU53677.1"/>
    <property type="molecule type" value="Genomic_DNA"/>
</dbReference>
<dbReference type="InterPro" id="IPR007345">
    <property type="entry name" value="Polysacch_pyruvyl_Trfase"/>
</dbReference>
<accession>A0A7V4KEM6</accession>
<evidence type="ECO:0000313" key="2">
    <source>
        <dbReference type="EMBL" id="HGU53677.1"/>
    </source>
</evidence>
<comment type="caution">
    <text evidence="2">The sequence shown here is derived from an EMBL/GenBank/DDBJ whole genome shotgun (WGS) entry which is preliminary data.</text>
</comment>
<dbReference type="GO" id="GO:0016740">
    <property type="term" value="F:transferase activity"/>
    <property type="evidence" value="ECO:0007669"/>
    <property type="project" value="UniProtKB-KW"/>
</dbReference>
<sequence>MYEREDYKFCVDPVFLLGKSEWESVARLSDYNIPYSEFILVYMLEYNEKLLEVSRRLGERYKIPVLMIPLPFLWYKRLNGIKKLRDVGPLDFVKLFMRAKLVVTNSFHGTAFSLIFQKPFVPFAHSRLNLRLKNILQLYNLEDVQLTGNETSTDLTEKRIEEILLRTAQTHEAPNSELERVIEESKRYLDNAIEAVKRGGGN</sequence>
<proteinExistence type="predicted"/>
<name>A0A7V4KEM6_FERPE</name>
<dbReference type="AlphaFoldDB" id="A0A7V4KEM6"/>
<organism evidence="2">
    <name type="scientific">Fervidobacterium pennivorans</name>
    <dbReference type="NCBI Taxonomy" id="93466"/>
    <lineage>
        <taxon>Bacteria</taxon>
        <taxon>Thermotogati</taxon>
        <taxon>Thermotogota</taxon>
        <taxon>Thermotogae</taxon>
        <taxon>Thermotogales</taxon>
        <taxon>Fervidobacteriaceae</taxon>
        <taxon>Fervidobacterium</taxon>
    </lineage>
</organism>
<feature type="domain" description="Polysaccharide pyruvyl transferase" evidence="1">
    <location>
        <begin position="6"/>
        <end position="126"/>
    </location>
</feature>
<reference evidence="2" key="1">
    <citation type="journal article" date="2020" name="mSystems">
        <title>Genome- and Community-Level Interaction Insights into Carbon Utilization and Element Cycling Functions of Hydrothermarchaeota in Hydrothermal Sediment.</title>
        <authorList>
            <person name="Zhou Z."/>
            <person name="Liu Y."/>
            <person name="Xu W."/>
            <person name="Pan J."/>
            <person name="Luo Z.H."/>
            <person name="Li M."/>
        </authorList>
    </citation>
    <scope>NUCLEOTIDE SEQUENCE [LARGE SCALE GENOMIC DNA]</scope>
    <source>
        <strain evidence="2">SpSt-61</strain>
    </source>
</reference>
<keyword evidence="2" id="KW-0808">Transferase</keyword>
<protein>
    <submittedName>
        <fullName evidence="2">Polysaccharide pyruvyl transferase family protein</fullName>
    </submittedName>
</protein>